<keyword evidence="1" id="KW-0812">Transmembrane</keyword>
<dbReference type="GeneID" id="37219884"/>
<accession>A0A395GHJ3</accession>
<protein>
    <submittedName>
        <fullName evidence="2">Uncharacterized protein</fullName>
    </submittedName>
</protein>
<keyword evidence="3" id="KW-1185">Reference proteome</keyword>
<dbReference type="AlphaFoldDB" id="A0A395GHJ3"/>
<dbReference type="Proteomes" id="UP000249402">
    <property type="component" value="Unassembled WGS sequence"/>
</dbReference>
<keyword evidence="1" id="KW-1133">Transmembrane helix</keyword>
<sequence length="120" mass="13670">MSRNDRGRYTPFVVCLVCLRHLLPQSLISPSARSWVFPACTLVIFLIPTPLMILSLFMFGRCDVMGTELRMLLSQDVPSVYLRCCCVFSDCLNTLSSSSSLLVCFNVLHTHHHYPSEREK</sequence>
<feature type="transmembrane region" description="Helical" evidence="1">
    <location>
        <begin position="35"/>
        <end position="60"/>
    </location>
</feature>
<organism evidence="2 3">
    <name type="scientific">Aspergillus ibericus CBS 121593</name>
    <dbReference type="NCBI Taxonomy" id="1448316"/>
    <lineage>
        <taxon>Eukaryota</taxon>
        <taxon>Fungi</taxon>
        <taxon>Dikarya</taxon>
        <taxon>Ascomycota</taxon>
        <taxon>Pezizomycotina</taxon>
        <taxon>Eurotiomycetes</taxon>
        <taxon>Eurotiomycetidae</taxon>
        <taxon>Eurotiales</taxon>
        <taxon>Aspergillaceae</taxon>
        <taxon>Aspergillus</taxon>
        <taxon>Aspergillus subgen. Circumdati</taxon>
    </lineage>
</organism>
<reference evidence="2 3" key="1">
    <citation type="submission" date="2018-02" db="EMBL/GenBank/DDBJ databases">
        <title>The genomes of Aspergillus section Nigri reveals drivers in fungal speciation.</title>
        <authorList>
            <consortium name="DOE Joint Genome Institute"/>
            <person name="Vesth T.C."/>
            <person name="Nybo J."/>
            <person name="Theobald S."/>
            <person name="Brandl J."/>
            <person name="Frisvad J.C."/>
            <person name="Nielsen K.F."/>
            <person name="Lyhne E.K."/>
            <person name="Kogle M.E."/>
            <person name="Kuo A."/>
            <person name="Riley R."/>
            <person name="Clum A."/>
            <person name="Nolan M."/>
            <person name="Lipzen A."/>
            <person name="Salamov A."/>
            <person name="Henrissat B."/>
            <person name="Wiebenga A."/>
            <person name="De vries R.P."/>
            <person name="Grigoriev I.V."/>
            <person name="Mortensen U.H."/>
            <person name="Andersen M.R."/>
            <person name="Baker S.E."/>
        </authorList>
    </citation>
    <scope>NUCLEOTIDE SEQUENCE [LARGE SCALE GENOMIC DNA]</scope>
    <source>
        <strain evidence="2 3">CBS 121593</strain>
    </source>
</reference>
<evidence type="ECO:0000313" key="3">
    <source>
        <dbReference type="Proteomes" id="UP000249402"/>
    </source>
</evidence>
<dbReference type="VEuPathDB" id="FungiDB:BO80DRAFT_292817"/>
<keyword evidence="1" id="KW-0472">Membrane</keyword>
<dbReference type="EMBL" id="KZ824515">
    <property type="protein sequence ID" value="RAK94869.1"/>
    <property type="molecule type" value="Genomic_DNA"/>
</dbReference>
<name>A0A395GHJ3_9EURO</name>
<evidence type="ECO:0000313" key="2">
    <source>
        <dbReference type="EMBL" id="RAK94869.1"/>
    </source>
</evidence>
<gene>
    <name evidence="2" type="ORF">BO80DRAFT_292817</name>
</gene>
<evidence type="ECO:0000256" key="1">
    <source>
        <dbReference type="SAM" id="Phobius"/>
    </source>
</evidence>
<proteinExistence type="predicted"/>
<dbReference type="RefSeq" id="XP_025569197.1">
    <property type="nucleotide sequence ID" value="XM_025715019.1"/>
</dbReference>